<reference evidence="1 2" key="1">
    <citation type="submission" date="2017-04" db="EMBL/GenBank/DDBJ databases">
        <authorList>
            <person name="Afonso C.L."/>
            <person name="Miller P.J."/>
            <person name="Scott M.A."/>
            <person name="Spackman E."/>
            <person name="Goraichik I."/>
            <person name="Dimitrov K.M."/>
            <person name="Suarez D.L."/>
            <person name="Swayne D.E."/>
        </authorList>
    </citation>
    <scope>NUCLEOTIDE SEQUENCE [LARGE SCALE GENOMIC DNA]</scope>
    <source>
        <strain evidence="1 2">11</strain>
    </source>
</reference>
<keyword evidence="2" id="KW-1185">Reference proteome</keyword>
<sequence length="75" mass="9155">MLGFLFNDKECKELGYMLRKELDEMLLDLSDQRLDKDVRRAIAARYRTIFRMYARIATPKDLSRYARNHRYIQNH</sequence>
<protein>
    <submittedName>
        <fullName evidence="1">Uncharacterized protein</fullName>
    </submittedName>
</protein>
<dbReference type="OrthoDB" id="2971867at2"/>
<evidence type="ECO:0000313" key="2">
    <source>
        <dbReference type="Proteomes" id="UP000193834"/>
    </source>
</evidence>
<organism evidence="1 2">
    <name type="scientific">Paenibacillus aquistagni</name>
    <dbReference type="NCBI Taxonomy" id="1852522"/>
    <lineage>
        <taxon>Bacteria</taxon>
        <taxon>Bacillati</taxon>
        <taxon>Bacillota</taxon>
        <taxon>Bacilli</taxon>
        <taxon>Bacillales</taxon>
        <taxon>Paenibacillaceae</taxon>
        <taxon>Paenibacillus</taxon>
    </lineage>
</organism>
<name>A0A1X7M1I8_9BACL</name>
<dbReference type="RefSeq" id="WP_085499063.1">
    <property type="nucleotide sequence ID" value="NZ_FXAZ01000012.1"/>
</dbReference>
<gene>
    <name evidence="1" type="ORF">SAMN06295960_4938</name>
</gene>
<dbReference type="Proteomes" id="UP000193834">
    <property type="component" value="Unassembled WGS sequence"/>
</dbReference>
<dbReference type="STRING" id="1852522.SAMN06295960_4938"/>
<proteinExistence type="predicted"/>
<dbReference type="AlphaFoldDB" id="A0A1X7M1I8"/>
<evidence type="ECO:0000313" key="1">
    <source>
        <dbReference type="EMBL" id="SMG59352.1"/>
    </source>
</evidence>
<accession>A0A1X7M1I8</accession>
<dbReference type="EMBL" id="FXAZ01000012">
    <property type="protein sequence ID" value="SMG59352.1"/>
    <property type="molecule type" value="Genomic_DNA"/>
</dbReference>